<dbReference type="AlphaFoldDB" id="A0A5R9BRV8"/>
<comment type="caution">
    <text evidence="1">The sequence shown here is derived from an EMBL/GenBank/DDBJ whole genome shotgun (WGS) entry which is preliminary data.</text>
</comment>
<proteinExistence type="predicted"/>
<dbReference type="RefSeq" id="WP_138474927.1">
    <property type="nucleotide sequence ID" value="NZ_VBTH01000026.1"/>
</dbReference>
<name>A0A5R9BRV8_9LACO</name>
<dbReference type="Proteomes" id="UP000305541">
    <property type="component" value="Unassembled WGS sequence"/>
</dbReference>
<gene>
    <name evidence="1" type="ORF">FEZ51_09795</name>
</gene>
<dbReference type="EMBL" id="VBTH01000026">
    <property type="protein sequence ID" value="TLQ03365.1"/>
    <property type="molecule type" value="Genomic_DNA"/>
</dbReference>
<evidence type="ECO:0000313" key="1">
    <source>
        <dbReference type="EMBL" id="TLQ03365.1"/>
    </source>
</evidence>
<evidence type="ECO:0000313" key="2">
    <source>
        <dbReference type="Proteomes" id="UP000305541"/>
    </source>
</evidence>
<sequence>MPDSFEKQRALEEINDFIKLLSKPDVNDFWIGIQSQKFMKEMAILQGFSTHKLKLDYQSSKLMEEIRDGVPVAEAGMVTIYVPW</sequence>
<accession>A0A5R9BRV8</accession>
<protein>
    <submittedName>
        <fullName evidence="1">Uncharacterized protein</fullName>
    </submittedName>
</protein>
<organism evidence="1 2">
    <name type="scientific">Pediococcus stilesii</name>
    <dbReference type="NCBI Taxonomy" id="331679"/>
    <lineage>
        <taxon>Bacteria</taxon>
        <taxon>Bacillati</taxon>
        <taxon>Bacillota</taxon>
        <taxon>Bacilli</taxon>
        <taxon>Lactobacillales</taxon>
        <taxon>Lactobacillaceae</taxon>
        <taxon>Pediococcus</taxon>
    </lineage>
</organism>
<reference evidence="1 2" key="1">
    <citation type="submission" date="2019-05" db="EMBL/GenBank/DDBJ databases">
        <title>The metagenome of a microbial culture collection derived from dairy environment covers the genomic content of the human microbiome.</title>
        <authorList>
            <person name="Roder T."/>
            <person name="Wuthrich D."/>
            <person name="Sattari Z."/>
            <person name="Von Ah U."/>
            <person name="Bar C."/>
            <person name="Ronchi F."/>
            <person name="Macpherson A.J."/>
            <person name="Ganal-Vonarburg S.C."/>
            <person name="Bruggmann R."/>
            <person name="Vergeres G."/>
        </authorList>
    </citation>
    <scope>NUCLEOTIDE SEQUENCE [LARGE SCALE GENOMIC DNA]</scope>
    <source>
        <strain evidence="1 2">FAM 18815</strain>
    </source>
</reference>